<feature type="region of interest" description="Disordered" evidence="2">
    <location>
        <begin position="162"/>
        <end position="319"/>
    </location>
</feature>
<feature type="domain" description="NTF2" evidence="3">
    <location>
        <begin position="28"/>
        <end position="143"/>
    </location>
</feature>
<sequence>MSSTQQNIVNGTTAPAANEAQKISAQEIGWLFAHDYYSYMNSEPKKLQYLYGKKSTCVHGTEGKIVTQANGQQIYATIAAEEFQGSQIVVTTVDILPSINGSIIVQVLGKIAKDTQPFQRFAQTFLLAEQPSGYYLHNDILRYLEDDIEENEPVAAIATATSEAAAAPTTEAPKEKAPVAELPTAPKKDEKVDPDEAAKPVASEPAKPAAEKKPEPAAKPAPAAESKPKQPKEKPAVPAEQPAKTEQPAAAVAPEPAKPTSWANLAADRSGRWGNTIAKVEGTVAPAATTSSGAASAPSRASTPASNARDSRRKMEMPSVFLKNIPLGSTIGQVKSAMKKFGGSVYVDCSPSRTTGVAEYATEEEKKAALDAGEVMIGDARVVIEERRQRQGNGRRDGGAGGKQSHSSRSASGEFERVGSGRGSRSRTATNSAGGNRPRGGKQ</sequence>
<dbReference type="Gene3D" id="3.10.450.50">
    <property type="match status" value="1"/>
</dbReference>
<name>A0A9W8IBY1_9FUNG</name>
<dbReference type="InterPro" id="IPR035979">
    <property type="entry name" value="RBD_domain_sf"/>
</dbReference>
<dbReference type="SUPFAM" id="SSF54928">
    <property type="entry name" value="RNA-binding domain, RBD"/>
    <property type="match status" value="1"/>
</dbReference>
<feature type="compositionally biased region" description="Low complexity" evidence="2">
    <location>
        <begin position="248"/>
        <end position="259"/>
    </location>
</feature>
<evidence type="ECO:0000313" key="4">
    <source>
        <dbReference type="EMBL" id="KAJ2851261.1"/>
    </source>
</evidence>
<proteinExistence type="predicted"/>
<evidence type="ECO:0000313" key="5">
    <source>
        <dbReference type="Proteomes" id="UP001139887"/>
    </source>
</evidence>
<dbReference type="Pfam" id="PF02136">
    <property type="entry name" value="NTF2"/>
    <property type="match status" value="1"/>
</dbReference>
<feature type="region of interest" description="Disordered" evidence="2">
    <location>
        <begin position="383"/>
        <end position="443"/>
    </location>
</feature>
<keyword evidence="5" id="KW-1185">Reference proteome</keyword>
<dbReference type="InterPro" id="IPR039539">
    <property type="entry name" value="Ras_GTPase_bind_prot"/>
</dbReference>
<dbReference type="PANTHER" id="PTHR10693:SF20">
    <property type="entry name" value="AT27578P"/>
    <property type="match status" value="1"/>
</dbReference>
<evidence type="ECO:0000256" key="2">
    <source>
        <dbReference type="SAM" id="MobiDB-lite"/>
    </source>
</evidence>
<dbReference type="InterPro" id="IPR018222">
    <property type="entry name" value="Nuclear_transport_factor_2_euk"/>
</dbReference>
<feature type="compositionally biased region" description="Basic and acidic residues" evidence="2">
    <location>
        <begin position="186"/>
        <end position="198"/>
    </location>
</feature>
<dbReference type="GO" id="GO:1990861">
    <property type="term" value="C:Ubp3-Bre5 deubiquitination complex"/>
    <property type="evidence" value="ECO:0007669"/>
    <property type="project" value="TreeGrafter"/>
</dbReference>
<dbReference type="InterPro" id="IPR032710">
    <property type="entry name" value="NTF2-like_dom_sf"/>
</dbReference>
<dbReference type="GO" id="GO:0003729">
    <property type="term" value="F:mRNA binding"/>
    <property type="evidence" value="ECO:0007669"/>
    <property type="project" value="TreeGrafter"/>
</dbReference>
<dbReference type="OrthoDB" id="339151at2759"/>
<keyword evidence="1" id="KW-0694">RNA-binding</keyword>
<dbReference type="InterPro" id="IPR012677">
    <property type="entry name" value="Nucleotide-bd_a/b_plait_sf"/>
</dbReference>
<dbReference type="GO" id="GO:0005829">
    <property type="term" value="C:cytosol"/>
    <property type="evidence" value="ECO:0007669"/>
    <property type="project" value="TreeGrafter"/>
</dbReference>
<dbReference type="EMBL" id="JANBUW010000015">
    <property type="protein sequence ID" value="KAJ2851261.1"/>
    <property type="molecule type" value="Genomic_DNA"/>
</dbReference>
<dbReference type="InterPro" id="IPR002075">
    <property type="entry name" value="NTF2_dom"/>
</dbReference>
<dbReference type="Gene3D" id="3.30.70.330">
    <property type="match status" value="1"/>
</dbReference>
<dbReference type="SUPFAM" id="SSF54427">
    <property type="entry name" value="NTF2-like"/>
    <property type="match status" value="1"/>
</dbReference>
<organism evidence="4 5">
    <name type="scientific">Coemansia brasiliensis</name>
    <dbReference type="NCBI Taxonomy" id="2650707"/>
    <lineage>
        <taxon>Eukaryota</taxon>
        <taxon>Fungi</taxon>
        <taxon>Fungi incertae sedis</taxon>
        <taxon>Zoopagomycota</taxon>
        <taxon>Kickxellomycotina</taxon>
        <taxon>Kickxellomycetes</taxon>
        <taxon>Kickxellales</taxon>
        <taxon>Kickxellaceae</taxon>
        <taxon>Coemansia</taxon>
    </lineage>
</organism>
<feature type="compositionally biased region" description="Low complexity" evidence="2">
    <location>
        <begin position="285"/>
        <end position="308"/>
    </location>
</feature>
<feature type="compositionally biased region" description="Basic and acidic residues" evidence="2">
    <location>
        <begin position="383"/>
        <end position="398"/>
    </location>
</feature>
<dbReference type="CDD" id="cd00780">
    <property type="entry name" value="NTF2"/>
    <property type="match status" value="1"/>
</dbReference>
<dbReference type="GO" id="GO:0016579">
    <property type="term" value="P:protein deubiquitination"/>
    <property type="evidence" value="ECO:0007669"/>
    <property type="project" value="TreeGrafter"/>
</dbReference>
<evidence type="ECO:0000259" key="3">
    <source>
        <dbReference type="PROSITE" id="PS50177"/>
    </source>
</evidence>
<dbReference type="Proteomes" id="UP001139887">
    <property type="component" value="Unassembled WGS sequence"/>
</dbReference>
<comment type="caution">
    <text evidence="4">The sequence shown here is derived from an EMBL/GenBank/DDBJ whole genome shotgun (WGS) entry which is preliminary data.</text>
</comment>
<feature type="compositionally biased region" description="Low complexity" evidence="2">
    <location>
        <begin position="162"/>
        <end position="171"/>
    </location>
</feature>
<protein>
    <recommendedName>
        <fullName evidence="3">NTF2 domain-containing protein</fullName>
    </recommendedName>
</protein>
<evidence type="ECO:0000256" key="1">
    <source>
        <dbReference type="ARBA" id="ARBA00022884"/>
    </source>
</evidence>
<dbReference type="PROSITE" id="PS50177">
    <property type="entry name" value="NTF2_DOMAIN"/>
    <property type="match status" value="1"/>
</dbReference>
<dbReference type="GO" id="GO:0034517">
    <property type="term" value="P:ribophagy"/>
    <property type="evidence" value="ECO:0007669"/>
    <property type="project" value="TreeGrafter"/>
</dbReference>
<feature type="compositionally biased region" description="Basic and acidic residues" evidence="2">
    <location>
        <begin position="226"/>
        <end position="235"/>
    </location>
</feature>
<reference evidence="4" key="1">
    <citation type="submission" date="2022-07" db="EMBL/GenBank/DDBJ databases">
        <title>Phylogenomic reconstructions and comparative analyses of Kickxellomycotina fungi.</title>
        <authorList>
            <person name="Reynolds N.K."/>
            <person name="Stajich J.E."/>
            <person name="Barry K."/>
            <person name="Grigoriev I.V."/>
            <person name="Crous P."/>
            <person name="Smith M.E."/>
        </authorList>
    </citation>
    <scope>NUCLEOTIDE SEQUENCE</scope>
    <source>
        <strain evidence="4">NRRL 1566</strain>
    </source>
</reference>
<dbReference type="GO" id="GO:1990904">
    <property type="term" value="C:ribonucleoprotein complex"/>
    <property type="evidence" value="ECO:0007669"/>
    <property type="project" value="TreeGrafter"/>
</dbReference>
<accession>A0A9W8IBY1</accession>
<gene>
    <name evidence="4" type="ORF">IWW36_001282</name>
</gene>
<dbReference type="AlphaFoldDB" id="A0A9W8IBY1"/>
<dbReference type="PANTHER" id="PTHR10693">
    <property type="entry name" value="RAS GTPASE-ACTIVATING PROTEIN-BINDING PROTEIN"/>
    <property type="match status" value="1"/>
</dbReference>
<feature type="compositionally biased region" description="Low complexity" evidence="2">
    <location>
        <begin position="199"/>
        <end position="208"/>
    </location>
</feature>